<proteinExistence type="predicted"/>
<organism evidence="1 2">
    <name type="scientific">Lederbergia graminis</name>
    <dbReference type="NCBI Taxonomy" id="735518"/>
    <lineage>
        <taxon>Bacteria</taxon>
        <taxon>Bacillati</taxon>
        <taxon>Bacillota</taxon>
        <taxon>Bacilli</taxon>
        <taxon>Bacillales</taxon>
        <taxon>Bacillaceae</taxon>
        <taxon>Lederbergia</taxon>
    </lineage>
</organism>
<dbReference type="RefSeq" id="WP_382346352.1">
    <property type="nucleotide sequence ID" value="NZ_JBHSMC010000001.1"/>
</dbReference>
<reference evidence="2" key="1">
    <citation type="journal article" date="2019" name="Int. J. Syst. Evol. Microbiol.">
        <title>The Global Catalogue of Microorganisms (GCM) 10K type strain sequencing project: providing services to taxonomists for standard genome sequencing and annotation.</title>
        <authorList>
            <consortium name="The Broad Institute Genomics Platform"/>
            <consortium name="The Broad Institute Genome Sequencing Center for Infectious Disease"/>
            <person name="Wu L."/>
            <person name="Ma J."/>
        </authorList>
    </citation>
    <scope>NUCLEOTIDE SEQUENCE [LARGE SCALE GENOMIC DNA]</scope>
    <source>
        <strain evidence="2">CGMCC 1.12237</strain>
    </source>
</reference>
<comment type="caution">
    <text evidence="1">The sequence shown here is derived from an EMBL/GenBank/DDBJ whole genome shotgun (WGS) entry which is preliminary data.</text>
</comment>
<dbReference type="Pfam" id="PF11079">
    <property type="entry name" value="YqhG"/>
    <property type="match status" value="1"/>
</dbReference>
<protein>
    <submittedName>
        <fullName evidence="1">YqhG family protein</fullName>
    </submittedName>
</protein>
<sequence length="267" mass="31068">MLQKEIHQYLETFFTSNNCTIEENNDGYMTVQLTIDMDKALMNRPFYWTYLEKTGGVPNPMKITFITNAENVPADLKGEAIHFGAPRLHQLFATTKKLSSHIRLYEEPKRMVVNQQIPLHPWLLLNLKVSYRCDRKRDVFQSYGLNLINGTLIEDFFQATEDLSLTPKIPDYCFTVSPIIKPASGIKRIENYVIGNIQGKEHKWAEEAVARWNEDLTLLDHFYEDHDEKPETYEIEKQALQEQYEPKVNIEIINGGIYYLASNMIKG</sequence>
<keyword evidence="2" id="KW-1185">Reference proteome</keyword>
<dbReference type="EMBL" id="JBHSMC010000001">
    <property type="protein sequence ID" value="MFC5463155.1"/>
    <property type="molecule type" value="Genomic_DNA"/>
</dbReference>
<name>A0ABW0LBU5_9BACI</name>
<dbReference type="Proteomes" id="UP001596147">
    <property type="component" value="Unassembled WGS sequence"/>
</dbReference>
<evidence type="ECO:0000313" key="1">
    <source>
        <dbReference type="EMBL" id="MFC5463155.1"/>
    </source>
</evidence>
<dbReference type="InterPro" id="IPR024562">
    <property type="entry name" value="YqhG"/>
</dbReference>
<evidence type="ECO:0000313" key="2">
    <source>
        <dbReference type="Proteomes" id="UP001596147"/>
    </source>
</evidence>
<accession>A0ABW0LBU5</accession>
<gene>
    <name evidence="1" type="ORF">ACFPM4_00160</name>
</gene>